<feature type="transmembrane region" description="Helical" evidence="1">
    <location>
        <begin position="257"/>
        <end position="274"/>
    </location>
</feature>
<keyword evidence="1" id="KW-0472">Membrane</keyword>
<evidence type="ECO:0000256" key="1">
    <source>
        <dbReference type="SAM" id="Phobius"/>
    </source>
</evidence>
<keyword evidence="1" id="KW-1133">Transmembrane helix</keyword>
<feature type="transmembrane region" description="Helical" evidence="1">
    <location>
        <begin position="129"/>
        <end position="152"/>
    </location>
</feature>
<evidence type="ECO:0000313" key="2">
    <source>
        <dbReference type="EMBL" id="PWW20864.1"/>
    </source>
</evidence>
<protein>
    <submittedName>
        <fullName evidence="2">Uncharacterized protein</fullName>
    </submittedName>
</protein>
<feature type="transmembrane region" description="Helical" evidence="1">
    <location>
        <begin position="6"/>
        <end position="26"/>
    </location>
</feature>
<gene>
    <name evidence="2" type="ORF">DFO73_114157</name>
</gene>
<proteinExistence type="predicted"/>
<feature type="transmembrane region" description="Helical" evidence="1">
    <location>
        <begin position="173"/>
        <end position="195"/>
    </location>
</feature>
<feature type="transmembrane region" description="Helical" evidence="1">
    <location>
        <begin position="359"/>
        <end position="383"/>
    </location>
</feature>
<dbReference type="Proteomes" id="UP000247150">
    <property type="component" value="Unassembled WGS sequence"/>
</dbReference>
<keyword evidence="1" id="KW-0812">Transmembrane</keyword>
<feature type="transmembrane region" description="Helical" evidence="1">
    <location>
        <begin position="58"/>
        <end position="74"/>
    </location>
</feature>
<organism evidence="2 3">
    <name type="scientific">Cytobacillus oceanisediminis</name>
    <dbReference type="NCBI Taxonomy" id="665099"/>
    <lineage>
        <taxon>Bacteria</taxon>
        <taxon>Bacillati</taxon>
        <taxon>Bacillota</taxon>
        <taxon>Bacilli</taxon>
        <taxon>Bacillales</taxon>
        <taxon>Bacillaceae</taxon>
        <taxon>Cytobacillus</taxon>
    </lineage>
</organism>
<feature type="transmembrane region" description="Helical" evidence="1">
    <location>
        <begin position="280"/>
        <end position="302"/>
    </location>
</feature>
<feature type="transmembrane region" description="Helical" evidence="1">
    <location>
        <begin position="444"/>
        <end position="464"/>
    </location>
</feature>
<evidence type="ECO:0000313" key="3">
    <source>
        <dbReference type="Proteomes" id="UP000247150"/>
    </source>
</evidence>
<dbReference type="OrthoDB" id="3171527at2"/>
<reference evidence="2 3" key="1">
    <citation type="submission" date="2018-05" db="EMBL/GenBank/DDBJ databases">
        <title>Freshwater and sediment microbial communities from various areas in North America, analyzing microbe dynamics in response to fracking.</title>
        <authorList>
            <person name="Lamendella R."/>
        </authorList>
    </citation>
    <scope>NUCLEOTIDE SEQUENCE [LARGE SCALE GENOMIC DNA]</scope>
    <source>
        <strain evidence="2 3">15_TX</strain>
    </source>
</reference>
<dbReference type="EMBL" id="QGTW01000014">
    <property type="protein sequence ID" value="PWW20864.1"/>
    <property type="molecule type" value="Genomic_DNA"/>
</dbReference>
<accession>A0A2V2ZMG4</accession>
<comment type="caution">
    <text evidence="2">The sequence shown here is derived from an EMBL/GenBank/DDBJ whole genome shotgun (WGS) entry which is preliminary data.</text>
</comment>
<sequence length="465" mass="52413">MQHLMPVLILTRGVTLLTLALSYMLYSFFSLPLDLFLVSLVVLAFLISLPWMANFPKVMSGALLIFGNMIFFIYDGSSEYWVDSILNNVALISLFITVPLLSYPLKNGGYIEYMDYFVVTFLKKDMKKIAFVTAITCIVSSFLNLGSLRVMYDLFSVRFRHLNKVFVRSLVQGFSLAAFWSPYFAGVAIILHLVGVSFVSFFGYGLVMVIICYLTSVAINLRYLSKEVTTNTAPYVAASIDKDVSKEKPKKVEHKRGIELIIAFIGLFMALFFLEKWLHHFNVLLLISILAISYSILWSLAINKIKEFAYSLKDYFTEVAPNVHTESIMIISATFFSQMVLLTEFPAYLSSLFSSISEISLILTIITIIFTCVISSFFIHQVLPISIFATTLSPDVIGLKPELYVLILVISWGITPLLSPVSAANLLASALFKTKPFEIGIWNIKYAFSIILVSSISIYLINMFF</sequence>
<feature type="transmembrane region" description="Helical" evidence="1">
    <location>
        <begin position="86"/>
        <end position="105"/>
    </location>
</feature>
<dbReference type="AlphaFoldDB" id="A0A2V2ZMG4"/>
<feature type="transmembrane region" description="Helical" evidence="1">
    <location>
        <begin position="201"/>
        <end position="221"/>
    </location>
</feature>
<feature type="transmembrane region" description="Helical" evidence="1">
    <location>
        <begin position="403"/>
        <end position="432"/>
    </location>
</feature>
<dbReference type="RefSeq" id="WP_110066921.1">
    <property type="nucleotide sequence ID" value="NZ_QGTW01000014.1"/>
</dbReference>
<feature type="transmembrane region" description="Helical" evidence="1">
    <location>
        <begin position="33"/>
        <end position="52"/>
    </location>
</feature>
<name>A0A2V2ZMG4_9BACI</name>